<name>A0ABX2FII6_9PSEU</name>
<dbReference type="Pfam" id="PF00201">
    <property type="entry name" value="UDPGT"/>
    <property type="match status" value="1"/>
</dbReference>
<comment type="caution">
    <text evidence="3">The sequence shown here is derived from an EMBL/GenBank/DDBJ whole genome shotgun (WGS) entry which is preliminary data.</text>
</comment>
<keyword evidence="4" id="KW-1185">Reference proteome</keyword>
<dbReference type="InterPro" id="IPR006326">
    <property type="entry name" value="UDPGT_MGT-like"/>
</dbReference>
<evidence type="ECO:0000256" key="2">
    <source>
        <dbReference type="ARBA" id="ARBA00022679"/>
    </source>
</evidence>
<organism evidence="3 4">
    <name type="scientific">Kibdelosporangium persicum</name>
    <dbReference type="NCBI Taxonomy" id="2698649"/>
    <lineage>
        <taxon>Bacteria</taxon>
        <taxon>Bacillati</taxon>
        <taxon>Actinomycetota</taxon>
        <taxon>Actinomycetes</taxon>
        <taxon>Pseudonocardiales</taxon>
        <taxon>Pseudonocardiaceae</taxon>
        <taxon>Kibdelosporangium</taxon>
    </lineage>
</organism>
<evidence type="ECO:0000313" key="3">
    <source>
        <dbReference type="EMBL" id="NRN70576.1"/>
    </source>
</evidence>
<evidence type="ECO:0000313" key="4">
    <source>
        <dbReference type="Proteomes" id="UP000763557"/>
    </source>
</evidence>
<keyword evidence="2" id="KW-0808">Transferase</keyword>
<dbReference type="RefSeq" id="WP_173141708.1">
    <property type="nucleotide sequence ID" value="NZ_CBCSGW010000030.1"/>
</dbReference>
<dbReference type="Gene3D" id="3.40.50.2000">
    <property type="entry name" value="Glycogen Phosphorylase B"/>
    <property type="match status" value="2"/>
</dbReference>
<evidence type="ECO:0000256" key="1">
    <source>
        <dbReference type="ARBA" id="ARBA00009995"/>
    </source>
</evidence>
<dbReference type="EMBL" id="JAAATY010000041">
    <property type="protein sequence ID" value="NRN70576.1"/>
    <property type="molecule type" value="Genomic_DNA"/>
</dbReference>
<gene>
    <name evidence="3" type="ORF">GC106_78470</name>
</gene>
<protein>
    <submittedName>
        <fullName evidence="3">Antibiotic resistance macrolide glycosyltransferase</fullName>
    </submittedName>
</protein>
<dbReference type="InterPro" id="IPR050426">
    <property type="entry name" value="Glycosyltransferase_28"/>
</dbReference>
<dbReference type="PANTHER" id="PTHR48050:SF13">
    <property type="entry name" value="STEROL 3-BETA-GLUCOSYLTRANSFERASE UGT80A2"/>
    <property type="match status" value="1"/>
</dbReference>
<proteinExistence type="inferred from homology"/>
<accession>A0ABX2FII6</accession>
<dbReference type="CDD" id="cd03784">
    <property type="entry name" value="GT1_Gtf-like"/>
    <property type="match status" value="1"/>
</dbReference>
<comment type="similarity">
    <text evidence="1">Belongs to the UDP-glycosyltransferase family.</text>
</comment>
<dbReference type="SUPFAM" id="SSF53756">
    <property type="entry name" value="UDP-Glycosyltransferase/glycogen phosphorylase"/>
    <property type="match status" value="1"/>
</dbReference>
<sequence length="369" mass="40779">MRLLFVTLTGQGHITPTLALVAELVRRGHQVDYATEHPVGTGTAWVELPPLQPHVPLTANPLAGWLRHYFHALRATYPVLLEHCTRERPDGIVYDSTNWPARLVAEKLGIPAVRTIPNFASSAAFPLYDQMTAGVDTTELETECARFAARHGVQLDFQGTLDVPEPLNLVFLPRDFQPAADSFDDRFRFIGPLLGDREHREEWTPRGKPVLFISLGTIFTDVAFYRRCIEAFEDTEWHVAMTIGGTRLSHVPANFDVRPRFPQVAVLKQASAFITHAGMNSTMEALTYGVPLVASPMTPEQKANADRVVELGLGERVNPGDDLRAAVERARTKDLSWMRAVIRDSGGAAKGADEIENYLGGAPGVQRAL</sequence>
<dbReference type="InterPro" id="IPR002213">
    <property type="entry name" value="UDP_glucos_trans"/>
</dbReference>
<dbReference type="NCBIfam" id="TIGR01426">
    <property type="entry name" value="MGT"/>
    <property type="match status" value="1"/>
</dbReference>
<dbReference type="Proteomes" id="UP000763557">
    <property type="component" value="Unassembled WGS sequence"/>
</dbReference>
<dbReference type="PANTHER" id="PTHR48050">
    <property type="entry name" value="STEROL 3-BETA-GLUCOSYLTRANSFERASE"/>
    <property type="match status" value="1"/>
</dbReference>
<reference evidence="3 4" key="1">
    <citation type="submission" date="2020-01" db="EMBL/GenBank/DDBJ databases">
        <title>Kibdelosporangium persica a novel Actinomycetes from a hot desert in Iran.</title>
        <authorList>
            <person name="Safaei N."/>
            <person name="Zaburannyi N."/>
            <person name="Mueller R."/>
            <person name="Wink J."/>
        </authorList>
    </citation>
    <scope>NUCLEOTIDE SEQUENCE [LARGE SCALE GENOMIC DNA]</scope>
    <source>
        <strain evidence="3 4">4NS15</strain>
    </source>
</reference>